<sequence>MMDEDCKRKLCSPQIRTGKWSPQIARHRPGTTEEYLPRNALPGGCFLFSLFFTEGNCYFIMYKETNPEDAVNKYLLPTNRYRIFIVFVMA</sequence>
<comment type="caution">
    <text evidence="1">The sequence shown here is derived from an EMBL/GenBank/DDBJ whole genome shotgun (WGS) entry which is preliminary data.</text>
</comment>
<organism evidence="1 2">
    <name type="scientific">Araneus ventricosus</name>
    <name type="common">Orbweaver spider</name>
    <name type="synonym">Epeira ventricosa</name>
    <dbReference type="NCBI Taxonomy" id="182803"/>
    <lineage>
        <taxon>Eukaryota</taxon>
        <taxon>Metazoa</taxon>
        <taxon>Ecdysozoa</taxon>
        <taxon>Arthropoda</taxon>
        <taxon>Chelicerata</taxon>
        <taxon>Arachnida</taxon>
        <taxon>Araneae</taxon>
        <taxon>Araneomorphae</taxon>
        <taxon>Entelegynae</taxon>
        <taxon>Araneoidea</taxon>
        <taxon>Araneidae</taxon>
        <taxon>Araneus</taxon>
    </lineage>
</organism>
<protein>
    <submittedName>
        <fullName evidence="1">Uncharacterized protein</fullName>
    </submittedName>
</protein>
<dbReference type="Proteomes" id="UP000499080">
    <property type="component" value="Unassembled WGS sequence"/>
</dbReference>
<keyword evidence="2" id="KW-1185">Reference proteome</keyword>
<dbReference type="EMBL" id="BGPR01000902">
    <property type="protein sequence ID" value="GBM39602.1"/>
    <property type="molecule type" value="Genomic_DNA"/>
</dbReference>
<name>A0A4Y2FE02_ARAVE</name>
<proteinExistence type="predicted"/>
<evidence type="ECO:0000313" key="2">
    <source>
        <dbReference type="Proteomes" id="UP000499080"/>
    </source>
</evidence>
<dbReference type="AlphaFoldDB" id="A0A4Y2FE02"/>
<gene>
    <name evidence="1" type="ORF">AVEN_201585_1</name>
</gene>
<accession>A0A4Y2FE02</accession>
<reference evidence="1 2" key="1">
    <citation type="journal article" date="2019" name="Sci. Rep.">
        <title>Orb-weaving spider Araneus ventricosus genome elucidates the spidroin gene catalogue.</title>
        <authorList>
            <person name="Kono N."/>
            <person name="Nakamura H."/>
            <person name="Ohtoshi R."/>
            <person name="Moran D.A.P."/>
            <person name="Shinohara A."/>
            <person name="Yoshida Y."/>
            <person name="Fujiwara M."/>
            <person name="Mori M."/>
            <person name="Tomita M."/>
            <person name="Arakawa K."/>
        </authorList>
    </citation>
    <scope>NUCLEOTIDE SEQUENCE [LARGE SCALE GENOMIC DNA]</scope>
</reference>
<evidence type="ECO:0000313" key="1">
    <source>
        <dbReference type="EMBL" id="GBM39602.1"/>
    </source>
</evidence>